<dbReference type="GO" id="GO:0070401">
    <property type="term" value="F:NADP+ binding"/>
    <property type="evidence" value="ECO:0007669"/>
    <property type="project" value="UniProtKB-UniRule"/>
</dbReference>
<dbReference type="UniPathway" id="UPA00128">
    <property type="reaction ID" value="UER00191"/>
</dbReference>
<feature type="binding site" evidence="5">
    <location>
        <position position="168"/>
    </location>
    <ligand>
        <name>NADP(+)</name>
        <dbReference type="ChEBI" id="CHEBI:58349"/>
    </ligand>
</feature>
<dbReference type="Pfam" id="PF01370">
    <property type="entry name" value="Epimerase"/>
    <property type="match status" value="1"/>
</dbReference>
<feature type="binding site" evidence="5">
    <location>
        <position position="226"/>
    </location>
    <ligand>
        <name>substrate</name>
    </ligand>
</feature>
<dbReference type="InterPro" id="IPR028614">
    <property type="entry name" value="GDP_fucose/colitose_synth"/>
</dbReference>
<dbReference type="Gene3D" id="3.40.50.720">
    <property type="entry name" value="NAD(P)-binding Rossmann-like Domain"/>
    <property type="match status" value="1"/>
</dbReference>
<comment type="catalytic activity">
    <reaction evidence="5">
        <text>GDP-beta-L-fucose + NADP(+) = GDP-4-dehydro-alpha-D-rhamnose + NADPH + H(+)</text>
        <dbReference type="Rhea" id="RHEA:18885"/>
        <dbReference type="ChEBI" id="CHEBI:15378"/>
        <dbReference type="ChEBI" id="CHEBI:57273"/>
        <dbReference type="ChEBI" id="CHEBI:57783"/>
        <dbReference type="ChEBI" id="CHEBI:57964"/>
        <dbReference type="ChEBI" id="CHEBI:58349"/>
        <dbReference type="EC" id="1.1.1.271"/>
    </reaction>
</comment>
<feature type="site" description="Important for catalytic activity" evidence="5">
    <location>
        <position position="137"/>
    </location>
</feature>
<comment type="caution">
    <text evidence="5">Lacks conserved residue(s) required for the propagation of feature annotation.</text>
</comment>
<name>A0A1G1VNK8_9BACT</name>
<gene>
    <name evidence="5" type="primary">fcl</name>
    <name evidence="7" type="ORF">A2785_02345</name>
</gene>
<evidence type="ECO:0000256" key="5">
    <source>
        <dbReference type="HAMAP-Rule" id="MF_00956"/>
    </source>
</evidence>
<feature type="binding site" evidence="5">
    <location>
        <position position="215"/>
    </location>
    <ligand>
        <name>substrate</name>
    </ligand>
</feature>
<evidence type="ECO:0000256" key="2">
    <source>
        <dbReference type="ARBA" id="ARBA00022857"/>
    </source>
</evidence>
<dbReference type="PANTHER" id="PTHR43238">
    <property type="entry name" value="GDP-L-FUCOSE SYNTHASE"/>
    <property type="match status" value="1"/>
</dbReference>
<dbReference type="HAMAP" id="MF_00956">
    <property type="entry name" value="GDP_fucose_synth"/>
    <property type="match status" value="1"/>
</dbReference>
<feature type="binding site" evidence="5">
    <location>
        <position position="233"/>
    </location>
    <ligand>
        <name>substrate</name>
    </ligand>
</feature>
<protein>
    <recommendedName>
        <fullName evidence="5">GDP-L-fucose synthase</fullName>
        <ecNumber evidence="5">1.1.1.271</ecNumber>
    </recommendedName>
    <alternativeName>
        <fullName evidence="5">GDP-4-keto-6-deoxy-D-mannose-3,5-epimerase-4-reductase</fullName>
    </alternativeName>
</protein>
<evidence type="ECO:0000313" key="8">
    <source>
        <dbReference type="Proteomes" id="UP000179069"/>
    </source>
</evidence>
<keyword evidence="4 5" id="KW-0413">Isomerase</keyword>
<dbReference type="InterPro" id="IPR036291">
    <property type="entry name" value="NAD(P)-bd_dom_sf"/>
</dbReference>
<dbReference type="GO" id="GO:0042351">
    <property type="term" value="P:'de novo' GDP-L-fucose biosynthetic process"/>
    <property type="evidence" value="ECO:0007669"/>
    <property type="project" value="UniProtKB-UniRule"/>
</dbReference>
<feature type="binding site" evidence="5">
    <location>
        <position position="207"/>
    </location>
    <ligand>
        <name>NADP(+)</name>
        <dbReference type="ChEBI" id="CHEBI:58349"/>
    </ligand>
</feature>
<comment type="similarity">
    <text evidence="1 5">Belongs to the NAD(P)-dependent epimerase/dehydratase family. Fucose synthase subfamily.</text>
</comment>
<dbReference type="Proteomes" id="UP000179069">
    <property type="component" value="Unassembled WGS sequence"/>
</dbReference>
<comment type="pathway">
    <text evidence="5">Nucleotide-sugar biosynthesis; GDP-L-fucose biosynthesis via de novo pathway; GDP-L-fucose from GDP-alpha-D-mannose: step 2/2.</text>
</comment>
<evidence type="ECO:0000313" key="7">
    <source>
        <dbReference type="EMBL" id="OGY16982.1"/>
    </source>
</evidence>
<keyword evidence="5" id="KW-0511">Multifunctional enzyme</keyword>
<sequence length="335" mass="37275">MEQVKKGIAESFWREKRVLVTGGTGFIGSHLTEQLVTSGARVTVIGRETEARVRFLDLKHSVVAYRRVDLMGPSRKLKQLFSGKDMIFHLAARVAGIGYNSTHPATMLYDNLALTLTALEAARIGGVKRFQYVSSACVYPRHCTIPTPETEGFSGDPEPTNFGYGWAKRMGEVLARTYGDEHGLEVSIVRPYNGYGPRDNFDPETSHVIPALIKRVVGGEDPVVVWGDGSSTRSFLYVEDFARGLLEACEKYPVADPVNIGSDEEISIKDLVKLIIEISGSKAGIRFDRSKPNGQPRRNCDTRKAREKIGFVAKVSLREGLKRTIEWYRKIGHRA</sequence>
<comment type="caution">
    <text evidence="7">The sequence shown here is derived from an EMBL/GenBank/DDBJ whole genome shotgun (WGS) entry which is preliminary data.</text>
</comment>
<comment type="function">
    <text evidence="5">Catalyzes the two-step NADP-dependent conversion of GDP-4-dehydro-6-deoxy-D-mannose to GDP-fucose, involving an epimerase and a reductase reaction.</text>
</comment>
<evidence type="ECO:0000256" key="1">
    <source>
        <dbReference type="ARBA" id="ARBA00005959"/>
    </source>
</evidence>
<feature type="site" description="Important for catalytic activity" evidence="5">
    <location>
        <position position="135"/>
    </location>
</feature>
<dbReference type="AlphaFoldDB" id="A0A1G1VNK8"/>
<evidence type="ECO:0000256" key="3">
    <source>
        <dbReference type="ARBA" id="ARBA00023002"/>
    </source>
</evidence>
<dbReference type="GO" id="GO:0050577">
    <property type="term" value="F:GDP-L-fucose synthase activity"/>
    <property type="evidence" value="ECO:0007669"/>
    <property type="project" value="UniProtKB-UniRule"/>
</dbReference>
<evidence type="ECO:0000256" key="4">
    <source>
        <dbReference type="ARBA" id="ARBA00023235"/>
    </source>
</evidence>
<evidence type="ECO:0000259" key="6">
    <source>
        <dbReference type="Pfam" id="PF01370"/>
    </source>
</evidence>
<dbReference type="EMBL" id="MHCI01000008">
    <property type="protein sequence ID" value="OGY16982.1"/>
    <property type="molecule type" value="Genomic_DNA"/>
</dbReference>
<organism evidence="7 8">
    <name type="scientific">Candidatus Chisholmbacteria bacterium RIFCSPHIGHO2_01_FULL_49_18</name>
    <dbReference type="NCBI Taxonomy" id="1797590"/>
    <lineage>
        <taxon>Bacteria</taxon>
        <taxon>Candidatus Chisholmiibacteriota</taxon>
    </lineage>
</organism>
<dbReference type="InterPro" id="IPR001509">
    <property type="entry name" value="Epimerase_deHydtase"/>
</dbReference>
<feature type="domain" description="NAD-dependent epimerase/dehydratase" evidence="6">
    <location>
        <begin position="18"/>
        <end position="261"/>
    </location>
</feature>
<dbReference type="PANTHER" id="PTHR43238:SF1">
    <property type="entry name" value="GDP-L-FUCOSE SYNTHASE"/>
    <property type="match status" value="1"/>
</dbReference>
<dbReference type="EC" id="1.1.1.271" evidence="5"/>
<keyword evidence="2 5" id="KW-0521">NADP</keyword>
<proteinExistence type="inferred from homology"/>
<dbReference type="GO" id="GO:0016853">
    <property type="term" value="F:isomerase activity"/>
    <property type="evidence" value="ECO:0007669"/>
    <property type="project" value="UniProtKB-KW"/>
</dbReference>
<feature type="active site" description="Proton donor/acceptor" evidence="5">
    <location>
        <position position="164"/>
    </location>
</feature>
<dbReference type="SUPFAM" id="SSF51735">
    <property type="entry name" value="NAD(P)-binding Rossmann-fold domains"/>
    <property type="match status" value="1"/>
</dbReference>
<reference evidence="7 8" key="1">
    <citation type="journal article" date="2016" name="Nat. Commun.">
        <title>Thousands of microbial genomes shed light on interconnected biogeochemical processes in an aquifer system.</title>
        <authorList>
            <person name="Anantharaman K."/>
            <person name="Brown C.T."/>
            <person name="Hug L.A."/>
            <person name="Sharon I."/>
            <person name="Castelle C.J."/>
            <person name="Probst A.J."/>
            <person name="Thomas B.C."/>
            <person name="Singh A."/>
            <person name="Wilkins M.J."/>
            <person name="Karaoz U."/>
            <person name="Brodie E.L."/>
            <person name="Williams K.H."/>
            <person name="Hubbard S.S."/>
            <person name="Banfield J.F."/>
        </authorList>
    </citation>
    <scope>NUCLEOTIDE SEQUENCE [LARGE SCALE GENOMIC DNA]</scope>
</reference>
<feature type="binding site" evidence="5">
    <location>
        <begin position="22"/>
        <end position="28"/>
    </location>
    <ligand>
        <name>NADP(+)</name>
        <dbReference type="ChEBI" id="CHEBI:58349"/>
    </ligand>
</feature>
<dbReference type="Gene3D" id="3.90.25.10">
    <property type="entry name" value="UDP-galactose 4-epimerase, domain 1"/>
    <property type="match status" value="1"/>
</dbReference>
<accession>A0A1G1VNK8</accession>
<keyword evidence="3 5" id="KW-0560">Oxidoreductase</keyword>